<dbReference type="GO" id="GO:0000976">
    <property type="term" value="F:transcription cis-regulatory region binding"/>
    <property type="evidence" value="ECO:0007669"/>
    <property type="project" value="TreeGrafter"/>
</dbReference>
<keyword evidence="3" id="KW-0238">DNA-binding</keyword>
<evidence type="ECO:0000256" key="2">
    <source>
        <dbReference type="ARBA" id="ARBA00023015"/>
    </source>
</evidence>
<dbReference type="EMBL" id="JAJIUN010000085">
    <property type="protein sequence ID" value="MCC8624045.1"/>
    <property type="molecule type" value="Genomic_DNA"/>
</dbReference>
<dbReference type="PROSITE" id="PS50931">
    <property type="entry name" value="HTH_LYSR"/>
    <property type="match status" value="1"/>
</dbReference>
<evidence type="ECO:0000313" key="8">
    <source>
        <dbReference type="Proteomes" id="UP000030969"/>
    </source>
</evidence>
<keyword evidence="4" id="KW-0804">Transcription</keyword>
<proteinExistence type="inferred from homology"/>
<dbReference type="EMBL" id="JSYJ01000146">
    <property type="protein sequence ID" value="KHM91733.1"/>
    <property type="molecule type" value="Genomic_DNA"/>
</dbReference>
<reference evidence="7" key="2">
    <citation type="submission" date="2021-11" db="EMBL/GenBank/DDBJ databases">
        <title>Genome resources and taxonomic validation of 89 Xanthomonas strains.</title>
        <authorList>
            <person name="Tambong J.T."/>
        </authorList>
    </citation>
    <scope>NUCLEOTIDE SEQUENCE</scope>
    <source>
        <strain evidence="7">Bv 5-4A</strain>
    </source>
</reference>
<dbReference type="InterPro" id="IPR000847">
    <property type="entry name" value="LysR_HTH_N"/>
</dbReference>
<dbReference type="InterPro" id="IPR036388">
    <property type="entry name" value="WH-like_DNA-bd_sf"/>
</dbReference>
<dbReference type="AlphaFoldDB" id="A0AAJ0IW16"/>
<protein>
    <submittedName>
        <fullName evidence="6 7">Transcriptional regulator</fullName>
    </submittedName>
</protein>
<dbReference type="PANTHER" id="PTHR30126:SF94">
    <property type="entry name" value="LYSR FAMILY TRANSCRIPTIONAL REGULATOR"/>
    <property type="match status" value="1"/>
</dbReference>
<comment type="caution">
    <text evidence="6">The sequence shown here is derived from an EMBL/GenBank/DDBJ whole genome shotgun (WGS) entry which is preliminary data.</text>
</comment>
<dbReference type="PANTHER" id="PTHR30126">
    <property type="entry name" value="HTH-TYPE TRANSCRIPTIONAL REGULATOR"/>
    <property type="match status" value="1"/>
</dbReference>
<evidence type="ECO:0000313" key="6">
    <source>
        <dbReference type="EMBL" id="KHM91733.1"/>
    </source>
</evidence>
<gene>
    <name evidence="7" type="ORF">LN473_19085</name>
    <name evidence="6" type="ORF">OR61_18330</name>
</gene>
<dbReference type="RefSeq" id="WP_005993096.1">
    <property type="nucleotide sequence ID" value="NZ_CP018470.1"/>
</dbReference>
<dbReference type="CDD" id="cd08420">
    <property type="entry name" value="PBP2_CysL_like"/>
    <property type="match status" value="1"/>
</dbReference>
<accession>A0AAJ0IW16</accession>
<name>A0AAJ0IW16_9XANT</name>
<organism evidence="6 8">
    <name type="scientific">Xanthomonas vesicatoria</name>
    <dbReference type="NCBI Taxonomy" id="56460"/>
    <lineage>
        <taxon>Bacteria</taxon>
        <taxon>Pseudomonadati</taxon>
        <taxon>Pseudomonadota</taxon>
        <taxon>Gammaproteobacteria</taxon>
        <taxon>Lysobacterales</taxon>
        <taxon>Lysobacteraceae</taxon>
        <taxon>Xanthomonas</taxon>
    </lineage>
</organism>
<reference evidence="6 8" key="1">
    <citation type="submission" date="2014-11" db="EMBL/GenBank/DDBJ databases">
        <title>Draft Genome Sequences of Xanthomonas vesicatoria Strains from the Balkan Peninsula.</title>
        <authorList>
            <person name="Vancheva T."/>
            <person name="Lefeuvre P."/>
            <person name="Bogatzevska N."/>
            <person name="Moncheva P."/>
            <person name="Koebnik R."/>
        </authorList>
    </citation>
    <scope>NUCLEOTIDE SEQUENCE [LARGE SCALE GENOMIC DNA]</scope>
    <source>
        <strain evidence="6 8">53M</strain>
    </source>
</reference>
<dbReference type="Pfam" id="PF00126">
    <property type="entry name" value="HTH_1"/>
    <property type="match status" value="1"/>
</dbReference>
<evidence type="ECO:0000256" key="1">
    <source>
        <dbReference type="ARBA" id="ARBA00009437"/>
    </source>
</evidence>
<dbReference type="Gene3D" id="1.10.10.10">
    <property type="entry name" value="Winged helix-like DNA-binding domain superfamily/Winged helix DNA-binding domain"/>
    <property type="match status" value="1"/>
</dbReference>
<dbReference type="GO" id="GO:0003700">
    <property type="term" value="F:DNA-binding transcription factor activity"/>
    <property type="evidence" value="ECO:0007669"/>
    <property type="project" value="InterPro"/>
</dbReference>
<dbReference type="InterPro" id="IPR005119">
    <property type="entry name" value="LysR_subst-bd"/>
</dbReference>
<dbReference type="SUPFAM" id="SSF53850">
    <property type="entry name" value="Periplasmic binding protein-like II"/>
    <property type="match status" value="1"/>
</dbReference>
<evidence type="ECO:0000313" key="7">
    <source>
        <dbReference type="EMBL" id="MCC8624045.1"/>
    </source>
</evidence>
<feature type="domain" description="HTH lysR-type" evidence="5">
    <location>
        <begin position="3"/>
        <end position="60"/>
    </location>
</feature>
<dbReference type="Proteomes" id="UP000030969">
    <property type="component" value="Unassembled WGS sequence"/>
</dbReference>
<dbReference type="Gene3D" id="3.40.190.290">
    <property type="match status" value="1"/>
</dbReference>
<dbReference type="Proteomes" id="UP001430544">
    <property type="component" value="Unassembled WGS sequence"/>
</dbReference>
<keyword evidence="2" id="KW-0805">Transcription regulation</keyword>
<dbReference type="GeneID" id="46981445"/>
<evidence type="ECO:0000313" key="9">
    <source>
        <dbReference type="Proteomes" id="UP001430544"/>
    </source>
</evidence>
<evidence type="ECO:0000256" key="3">
    <source>
        <dbReference type="ARBA" id="ARBA00023125"/>
    </source>
</evidence>
<evidence type="ECO:0000256" key="4">
    <source>
        <dbReference type="ARBA" id="ARBA00023163"/>
    </source>
</evidence>
<dbReference type="SUPFAM" id="SSF46785">
    <property type="entry name" value="Winged helix' DNA-binding domain"/>
    <property type="match status" value="1"/>
</dbReference>
<dbReference type="Pfam" id="PF03466">
    <property type="entry name" value="LysR_substrate"/>
    <property type="match status" value="1"/>
</dbReference>
<comment type="similarity">
    <text evidence="1">Belongs to the LysR transcriptional regulatory family.</text>
</comment>
<sequence length="304" mass="33344">MRLTLRQLQIFCAIAHHGSTTSAGLAVALSQSATSAALNELEQALATQLFDRVGKRLVLNDVGMALLPQARKLLDGAQEIEAGFQPGAIASMARLKIGCSTTIGNHVLPLVLRALRKQAPALRVDMESANSSAIARKVANFELDMGLIEGPCHLPELHAEPWLVDELLVVVGRRHPLAKQAKVTLADLRDADWLLREPGSGTREEVEQLLLRHLHVLSDTRQIGSSEAIKNMVVQGLGVSCLSRWVVEGLIATKKLTPLTGGLPRLTRRFFVITHREKFFSPTLKRFHAACQQFKQDQSESPSR</sequence>
<dbReference type="NCBIfam" id="NF008095">
    <property type="entry name" value="PRK10837.1"/>
    <property type="match status" value="1"/>
</dbReference>
<dbReference type="InterPro" id="IPR036390">
    <property type="entry name" value="WH_DNA-bd_sf"/>
</dbReference>
<evidence type="ECO:0000259" key="5">
    <source>
        <dbReference type="PROSITE" id="PS50931"/>
    </source>
</evidence>
<keyword evidence="9" id="KW-1185">Reference proteome</keyword>